<name>A0A444QFF0_9MICO</name>
<dbReference type="AlphaFoldDB" id="A0A444QFF0"/>
<dbReference type="Gene3D" id="3.30.9.10">
    <property type="entry name" value="D-Amino Acid Oxidase, subunit A, domain 2"/>
    <property type="match status" value="1"/>
</dbReference>
<comment type="caution">
    <text evidence="3">The sequence shown here is derived from an EMBL/GenBank/DDBJ whole genome shotgun (WGS) entry which is preliminary data.</text>
</comment>
<evidence type="ECO:0000256" key="1">
    <source>
        <dbReference type="ARBA" id="ARBA00023002"/>
    </source>
</evidence>
<dbReference type="OrthoDB" id="9767869at2"/>
<reference evidence="3 4" key="1">
    <citation type="submission" date="2018-12" db="EMBL/GenBank/DDBJ databases">
        <authorList>
            <person name="Li F."/>
        </authorList>
    </citation>
    <scope>NUCLEOTIDE SEQUENCE [LARGE SCALE GENOMIC DNA]</scope>
    <source>
        <strain evidence="3 4">8H24J-4-2</strain>
    </source>
</reference>
<protein>
    <submittedName>
        <fullName evidence="3">FAD-binding oxidoreductase</fullName>
    </submittedName>
</protein>
<dbReference type="EMBL" id="RZNC01000001">
    <property type="protein sequence ID" value="RWZ68347.1"/>
    <property type="molecule type" value="Genomic_DNA"/>
</dbReference>
<dbReference type="SUPFAM" id="SSF51905">
    <property type="entry name" value="FAD/NAD(P)-binding domain"/>
    <property type="match status" value="1"/>
</dbReference>
<gene>
    <name evidence="3" type="ORF">ELQ92_03765</name>
</gene>
<proteinExistence type="predicted"/>
<dbReference type="Gene3D" id="3.50.50.60">
    <property type="entry name" value="FAD/NAD(P)-binding domain"/>
    <property type="match status" value="1"/>
</dbReference>
<evidence type="ECO:0000313" key="3">
    <source>
        <dbReference type="EMBL" id="RWZ68347.1"/>
    </source>
</evidence>
<dbReference type="RefSeq" id="WP_128497616.1">
    <property type="nucleotide sequence ID" value="NZ_RZNC01000001.1"/>
</dbReference>
<accession>A0A444QFF0</accession>
<feature type="domain" description="FAD dependent oxidoreductase" evidence="2">
    <location>
        <begin position="17"/>
        <end position="397"/>
    </location>
</feature>
<dbReference type="Proteomes" id="UP000288603">
    <property type="component" value="Unassembled WGS sequence"/>
</dbReference>
<dbReference type="InterPro" id="IPR036188">
    <property type="entry name" value="FAD/NAD-bd_sf"/>
</dbReference>
<evidence type="ECO:0000313" key="4">
    <source>
        <dbReference type="Proteomes" id="UP000288603"/>
    </source>
</evidence>
<evidence type="ECO:0000259" key="2">
    <source>
        <dbReference type="Pfam" id="PF01266"/>
    </source>
</evidence>
<dbReference type="GO" id="GO:0005737">
    <property type="term" value="C:cytoplasm"/>
    <property type="evidence" value="ECO:0007669"/>
    <property type="project" value="TreeGrafter"/>
</dbReference>
<keyword evidence="4" id="KW-1185">Reference proteome</keyword>
<keyword evidence="1" id="KW-0560">Oxidoreductase</keyword>
<sequence>MNPFVTSPKRTPRETFDVAVVGAGIIGATIAVSLARTGLDVIVIDANGTPGFGSTSSSAGIVRVHAFDVESSAMAAESIAAWTDWREFTSTPADEAVAEFVRCGTFVFDDGTESLERLADTMTRARVDYDEVDGNGLARALPWADTRRFGPPAAIEDSAFWREPTERIERALHTPTSGYVSDPALAAQNLAALARRLGVRFELGRRVTGFAEQSGVTRIELHDGGHLDAAAVVNAAGPHSRTINALAGVGGDFTVGLSAHRQELHLVHLPETVSMSRDGAHIVDGDLGINFRPDGDDAVLVGGNGSPVDGVEVLDDVDSLDPSPSREAWYRHSVRTARRIPGSRISVAPSGIAGLYDVTDDWLPIYDRTDRDGFYVAVGTSGNQFKTAPVVGDLMTAIVRAGLDGHDTDATPLTHTLPLSGATISSSAFSRRRTPLLGGSRG</sequence>
<dbReference type="Pfam" id="PF01266">
    <property type="entry name" value="DAO"/>
    <property type="match status" value="1"/>
</dbReference>
<dbReference type="PANTHER" id="PTHR13847:SF287">
    <property type="entry name" value="FAD-DEPENDENT OXIDOREDUCTASE DOMAIN-CONTAINING PROTEIN 1"/>
    <property type="match status" value="1"/>
</dbReference>
<dbReference type="InterPro" id="IPR006076">
    <property type="entry name" value="FAD-dep_OxRdtase"/>
</dbReference>
<dbReference type="GO" id="GO:0016491">
    <property type="term" value="F:oxidoreductase activity"/>
    <property type="evidence" value="ECO:0007669"/>
    <property type="project" value="UniProtKB-KW"/>
</dbReference>
<dbReference type="PANTHER" id="PTHR13847">
    <property type="entry name" value="SARCOSINE DEHYDROGENASE-RELATED"/>
    <property type="match status" value="1"/>
</dbReference>
<organism evidence="3 4">
    <name type="scientific">Labedella populi</name>
    <dbReference type="NCBI Taxonomy" id="2498850"/>
    <lineage>
        <taxon>Bacteria</taxon>
        <taxon>Bacillati</taxon>
        <taxon>Actinomycetota</taxon>
        <taxon>Actinomycetes</taxon>
        <taxon>Micrococcales</taxon>
        <taxon>Microbacteriaceae</taxon>
        <taxon>Labedella</taxon>
    </lineage>
</organism>